<dbReference type="PIRSF" id="PIRSF018072">
    <property type="entry name" value="UCP018072"/>
    <property type="match status" value="1"/>
</dbReference>
<accession>A0ABV3LKA5</accession>
<reference evidence="2 3" key="1">
    <citation type="submission" date="2024-06" db="EMBL/GenBank/DDBJ databases">
        <title>The Natural Products Discovery Center: Release of the First 8490 Sequenced Strains for Exploring Actinobacteria Biosynthetic Diversity.</title>
        <authorList>
            <person name="Kalkreuter E."/>
            <person name="Kautsar S.A."/>
            <person name="Yang D."/>
            <person name="Bader C.D."/>
            <person name="Teijaro C.N."/>
            <person name="Fluegel L."/>
            <person name="Davis C.M."/>
            <person name="Simpson J.R."/>
            <person name="Lauterbach L."/>
            <person name="Steele A.D."/>
            <person name="Gui C."/>
            <person name="Meng S."/>
            <person name="Li G."/>
            <person name="Viehrig K."/>
            <person name="Ye F."/>
            <person name="Su P."/>
            <person name="Kiefer A.F."/>
            <person name="Nichols A."/>
            <person name="Cepeda A.J."/>
            <person name="Yan W."/>
            <person name="Fan B."/>
            <person name="Jiang Y."/>
            <person name="Adhikari A."/>
            <person name="Zheng C.-J."/>
            <person name="Schuster L."/>
            <person name="Cowan T.M."/>
            <person name="Smanski M.J."/>
            <person name="Chevrette M.G."/>
            <person name="De Carvalho L.P.S."/>
            <person name="Shen B."/>
        </authorList>
    </citation>
    <scope>NUCLEOTIDE SEQUENCE [LARGE SCALE GENOMIC DNA]</scope>
    <source>
        <strain evidence="2 3">NPDC077434</strain>
    </source>
</reference>
<dbReference type="Proteomes" id="UP001553715">
    <property type="component" value="Unassembled WGS sequence"/>
</dbReference>
<dbReference type="InterPro" id="IPR039569">
    <property type="entry name" value="FAS1-like_DH_region"/>
</dbReference>
<name>A0ABV3LKA5_9MICO</name>
<sequence>MEHGDDLVGKILGTVTFPVEAGKVREFAKSLHDPNPVFRETEEAQRAGFSAIPAPPTYSVVAAHFNEGDSAFSSLGLDLARVLHGEQTWTYHRTPVVGDVLTGQTRVVSVEKKPGSRGGVMTLVKLGTEYRDQNGEPVLTEESTVIETAAVVGGGEK</sequence>
<comment type="caution">
    <text evidence="2">The sequence shown here is derived from an EMBL/GenBank/DDBJ whole genome shotgun (WGS) entry which is preliminary data.</text>
</comment>
<evidence type="ECO:0000313" key="2">
    <source>
        <dbReference type="EMBL" id="MEW1976341.1"/>
    </source>
</evidence>
<proteinExistence type="predicted"/>
<gene>
    <name evidence="2" type="ORF">AB0301_14875</name>
</gene>
<dbReference type="InterPro" id="IPR029069">
    <property type="entry name" value="HotDog_dom_sf"/>
</dbReference>
<dbReference type="CDD" id="cd03441">
    <property type="entry name" value="R_hydratase_like"/>
    <property type="match status" value="1"/>
</dbReference>
<protein>
    <submittedName>
        <fullName evidence="2">MaoC family dehydratase N-terminal domain-containing protein</fullName>
    </submittedName>
</protein>
<evidence type="ECO:0000259" key="1">
    <source>
        <dbReference type="Pfam" id="PF13452"/>
    </source>
</evidence>
<keyword evidence="3" id="KW-1185">Reference proteome</keyword>
<organism evidence="2 3">
    <name type="scientific">Microbacterium profundi</name>
    <dbReference type="NCBI Taxonomy" id="450380"/>
    <lineage>
        <taxon>Bacteria</taxon>
        <taxon>Bacillati</taxon>
        <taxon>Actinomycetota</taxon>
        <taxon>Actinomycetes</taxon>
        <taxon>Micrococcales</taxon>
        <taxon>Microbacteriaceae</taxon>
        <taxon>Microbacterium</taxon>
    </lineage>
</organism>
<dbReference type="InterPro" id="IPR016709">
    <property type="entry name" value="HadA-like"/>
</dbReference>
<dbReference type="RefSeq" id="WP_033105378.1">
    <property type="nucleotide sequence ID" value="NZ_JBFBMH010000028.1"/>
</dbReference>
<feature type="domain" description="FAS1-like dehydratase" evidence="1">
    <location>
        <begin position="7"/>
        <end position="140"/>
    </location>
</feature>
<dbReference type="EMBL" id="JBFBMH010000028">
    <property type="protein sequence ID" value="MEW1976341.1"/>
    <property type="molecule type" value="Genomic_DNA"/>
</dbReference>
<dbReference type="SUPFAM" id="SSF54637">
    <property type="entry name" value="Thioesterase/thiol ester dehydrase-isomerase"/>
    <property type="match status" value="1"/>
</dbReference>
<dbReference type="Pfam" id="PF13452">
    <property type="entry name" value="FAS1_DH_region"/>
    <property type="match status" value="1"/>
</dbReference>
<dbReference type="Gene3D" id="3.10.129.10">
    <property type="entry name" value="Hotdog Thioesterase"/>
    <property type="match status" value="1"/>
</dbReference>
<evidence type="ECO:0000313" key="3">
    <source>
        <dbReference type="Proteomes" id="UP001553715"/>
    </source>
</evidence>